<dbReference type="Proteomes" id="UP000321484">
    <property type="component" value="Unassembled WGS sequence"/>
</dbReference>
<evidence type="ECO:0000313" key="3">
    <source>
        <dbReference type="Proteomes" id="UP000321484"/>
    </source>
</evidence>
<dbReference type="Pfam" id="PF12697">
    <property type="entry name" value="Abhydrolase_6"/>
    <property type="match status" value="1"/>
</dbReference>
<dbReference type="InterPro" id="IPR000073">
    <property type="entry name" value="AB_hydrolase_1"/>
</dbReference>
<evidence type="ECO:0000313" key="2">
    <source>
        <dbReference type="EMBL" id="GEN80054.1"/>
    </source>
</evidence>
<proteinExistence type="predicted"/>
<dbReference type="EMBL" id="BJYK01000004">
    <property type="protein sequence ID" value="GEN80054.1"/>
    <property type="molecule type" value="Genomic_DNA"/>
</dbReference>
<keyword evidence="3" id="KW-1185">Reference proteome</keyword>
<dbReference type="AlphaFoldDB" id="A0A511YXX1"/>
<dbReference type="InterPro" id="IPR029058">
    <property type="entry name" value="AB_hydrolase_fold"/>
</dbReference>
<gene>
    <name evidence="2" type="ORF">AFE02nite_17880</name>
</gene>
<sequence length="217" mass="23414">MVFVHGLSTSSAIWAHQVEVLTRLGHDCVAVDLPGHGRRGHERFTLEAALRVIDDAVRRLPAPPLLVGLSLGGYTSLAYAARHEDAVAGVFLSGCSTEIKGWPLRGYRRVSPVVARGLRKATDTWHVVTDMLTALHGHSSLADLRRLPVPVPVWFVNGRWDVLRFGERRLVAARPGARLTVVKGAGHDVNTHAPTAFTATLVRAVRELGVAPVAATA</sequence>
<dbReference type="PANTHER" id="PTHR43798">
    <property type="entry name" value="MONOACYLGLYCEROL LIPASE"/>
    <property type="match status" value="1"/>
</dbReference>
<dbReference type="Gene3D" id="3.40.50.1820">
    <property type="entry name" value="alpha/beta hydrolase"/>
    <property type="match status" value="1"/>
</dbReference>
<feature type="domain" description="AB hydrolase-1" evidence="1">
    <location>
        <begin position="1"/>
        <end position="197"/>
    </location>
</feature>
<dbReference type="InterPro" id="IPR050266">
    <property type="entry name" value="AB_hydrolase_sf"/>
</dbReference>
<accession>A0A511YXX1</accession>
<reference evidence="2 3" key="1">
    <citation type="submission" date="2019-07" db="EMBL/GenBank/DDBJ databases">
        <title>Whole genome shotgun sequence of Actinotalea fermentans NBRC 105374.</title>
        <authorList>
            <person name="Hosoyama A."/>
            <person name="Uohara A."/>
            <person name="Ohji S."/>
            <person name="Ichikawa N."/>
        </authorList>
    </citation>
    <scope>NUCLEOTIDE SEQUENCE [LARGE SCALE GENOMIC DNA]</scope>
    <source>
        <strain evidence="2 3">NBRC 105374</strain>
    </source>
</reference>
<organism evidence="2 3">
    <name type="scientific">Actinotalea fermentans</name>
    <dbReference type="NCBI Taxonomy" id="43671"/>
    <lineage>
        <taxon>Bacteria</taxon>
        <taxon>Bacillati</taxon>
        <taxon>Actinomycetota</taxon>
        <taxon>Actinomycetes</taxon>
        <taxon>Micrococcales</taxon>
        <taxon>Cellulomonadaceae</taxon>
        <taxon>Actinotalea</taxon>
    </lineage>
</organism>
<dbReference type="SUPFAM" id="SSF53474">
    <property type="entry name" value="alpha/beta-Hydrolases"/>
    <property type="match status" value="1"/>
</dbReference>
<dbReference type="GO" id="GO:0003824">
    <property type="term" value="F:catalytic activity"/>
    <property type="evidence" value="ECO:0007669"/>
    <property type="project" value="UniProtKB-ARBA"/>
</dbReference>
<comment type="caution">
    <text evidence="2">The sequence shown here is derived from an EMBL/GenBank/DDBJ whole genome shotgun (WGS) entry which is preliminary data.</text>
</comment>
<evidence type="ECO:0000259" key="1">
    <source>
        <dbReference type="Pfam" id="PF12697"/>
    </source>
</evidence>
<protein>
    <submittedName>
        <fullName evidence="2">Lysophospholipase</fullName>
    </submittedName>
</protein>
<name>A0A511YXX1_9CELL</name>